<proteinExistence type="inferred from homology"/>
<comment type="function">
    <text evidence="10">Part of the binding-protein-dependent transport system for phosphate; probably responsible for the translocation of the substrate across the membrane.</text>
</comment>
<evidence type="ECO:0000256" key="9">
    <source>
        <dbReference type="RuleBase" id="RU363032"/>
    </source>
</evidence>
<feature type="transmembrane region" description="Helical" evidence="9">
    <location>
        <begin position="111"/>
        <end position="132"/>
    </location>
</feature>
<organism evidence="12 13">
    <name type="scientific">Lachnoclostridium phocaeense</name>
    <dbReference type="NCBI Taxonomy" id="1871021"/>
    <lineage>
        <taxon>Bacteria</taxon>
        <taxon>Bacillati</taxon>
        <taxon>Bacillota</taxon>
        <taxon>Clostridia</taxon>
        <taxon>Lachnospirales</taxon>
        <taxon>Lachnospiraceae</taxon>
    </lineage>
</organism>
<comment type="caution">
    <text evidence="10">Lacks conserved residue(s) required for the propagation of feature annotation.</text>
</comment>
<evidence type="ECO:0000256" key="6">
    <source>
        <dbReference type="ARBA" id="ARBA00022692"/>
    </source>
</evidence>
<keyword evidence="4 10" id="KW-1003">Cell membrane</keyword>
<dbReference type="InterPro" id="IPR000515">
    <property type="entry name" value="MetI-like"/>
</dbReference>
<evidence type="ECO:0000256" key="2">
    <source>
        <dbReference type="ARBA" id="ARBA00007069"/>
    </source>
</evidence>
<keyword evidence="3 9" id="KW-0813">Transport</keyword>
<feature type="transmembrane region" description="Helical" evidence="9">
    <location>
        <begin position="211"/>
        <end position="234"/>
    </location>
</feature>
<dbReference type="Gene3D" id="1.10.3720.10">
    <property type="entry name" value="MetI-like"/>
    <property type="match status" value="1"/>
</dbReference>
<evidence type="ECO:0000256" key="7">
    <source>
        <dbReference type="ARBA" id="ARBA00022989"/>
    </source>
</evidence>
<dbReference type="CDD" id="cd06261">
    <property type="entry name" value="TM_PBP2"/>
    <property type="match status" value="1"/>
</dbReference>
<dbReference type="Pfam" id="PF00528">
    <property type="entry name" value="BPD_transp_1"/>
    <property type="match status" value="1"/>
</dbReference>
<keyword evidence="5 10" id="KW-0592">Phosphate transport</keyword>
<dbReference type="RefSeq" id="WP_076776194.1">
    <property type="nucleotide sequence ID" value="NZ_CALKQL010000011.1"/>
</dbReference>
<keyword evidence="8 9" id="KW-0472">Membrane</keyword>
<evidence type="ECO:0000313" key="13">
    <source>
        <dbReference type="Proteomes" id="UP000769156"/>
    </source>
</evidence>
<dbReference type="PANTHER" id="PTHR30425">
    <property type="entry name" value="PHOSPHATE TRANSPORT SYSTEM PERMEASE PROTEIN PST"/>
    <property type="match status" value="1"/>
</dbReference>
<accession>A0A921LD33</accession>
<feature type="domain" description="ABC transmembrane type-1" evidence="11">
    <location>
        <begin position="68"/>
        <end position="287"/>
    </location>
</feature>
<reference evidence="12" key="1">
    <citation type="journal article" date="2021" name="PeerJ">
        <title>Extensive microbial diversity within the chicken gut microbiome revealed by metagenomics and culture.</title>
        <authorList>
            <person name="Gilroy R."/>
            <person name="Ravi A."/>
            <person name="Getino M."/>
            <person name="Pursley I."/>
            <person name="Horton D.L."/>
            <person name="Alikhan N.F."/>
            <person name="Baker D."/>
            <person name="Gharbi K."/>
            <person name="Hall N."/>
            <person name="Watson M."/>
            <person name="Adriaenssens E.M."/>
            <person name="Foster-Nyarko E."/>
            <person name="Jarju S."/>
            <person name="Secka A."/>
            <person name="Antonio M."/>
            <person name="Oren A."/>
            <person name="Chaudhuri R.R."/>
            <person name="La Ragione R."/>
            <person name="Hildebrand F."/>
            <person name="Pallen M.J."/>
        </authorList>
    </citation>
    <scope>NUCLEOTIDE SEQUENCE</scope>
    <source>
        <strain evidence="12">ChiSjej5B23-16112</strain>
    </source>
</reference>
<dbReference type="PROSITE" id="PS50928">
    <property type="entry name" value="ABC_TM1"/>
    <property type="match status" value="1"/>
</dbReference>
<dbReference type="GO" id="GO:0006817">
    <property type="term" value="P:phosphate ion transport"/>
    <property type="evidence" value="ECO:0007669"/>
    <property type="project" value="UniProtKB-KW"/>
</dbReference>
<keyword evidence="6 9" id="KW-0812">Transmembrane</keyword>
<dbReference type="NCBIfam" id="TIGR02138">
    <property type="entry name" value="phosphate_pstC"/>
    <property type="match status" value="1"/>
</dbReference>
<dbReference type="InterPro" id="IPR035906">
    <property type="entry name" value="MetI-like_sf"/>
</dbReference>
<dbReference type="Proteomes" id="UP000769156">
    <property type="component" value="Unassembled WGS sequence"/>
</dbReference>
<dbReference type="EMBL" id="DYVY01000008">
    <property type="protein sequence ID" value="HJF93204.1"/>
    <property type="molecule type" value="Genomic_DNA"/>
</dbReference>
<comment type="similarity">
    <text evidence="2 10">Belongs to the binding-protein-dependent transport system permease family. CysTW subfamily.</text>
</comment>
<dbReference type="OrthoDB" id="9785113at2"/>
<evidence type="ECO:0000256" key="10">
    <source>
        <dbReference type="RuleBase" id="RU363054"/>
    </source>
</evidence>
<feature type="transmembrane region" description="Helical" evidence="9">
    <location>
        <begin position="61"/>
        <end position="91"/>
    </location>
</feature>
<evidence type="ECO:0000256" key="3">
    <source>
        <dbReference type="ARBA" id="ARBA00022448"/>
    </source>
</evidence>
<dbReference type="PROSITE" id="PS51257">
    <property type="entry name" value="PROKAR_LIPOPROTEIN"/>
    <property type="match status" value="1"/>
</dbReference>
<dbReference type="AlphaFoldDB" id="A0A921LD33"/>
<evidence type="ECO:0000313" key="12">
    <source>
        <dbReference type="EMBL" id="HJF93204.1"/>
    </source>
</evidence>
<dbReference type="GO" id="GO:0005886">
    <property type="term" value="C:plasma membrane"/>
    <property type="evidence" value="ECO:0007669"/>
    <property type="project" value="UniProtKB-SubCell"/>
</dbReference>
<dbReference type="SUPFAM" id="SSF161098">
    <property type="entry name" value="MetI-like"/>
    <property type="match status" value="1"/>
</dbReference>
<dbReference type="InterPro" id="IPR051124">
    <property type="entry name" value="Phosphate_Transport_Permease"/>
</dbReference>
<comment type="caution">
    <text evidence="12">The sequence shown here is derived from an EMBL/GenBank/DDBJ whole genome shotgun (WGS) entry which is preliminary data.</text>
</comment>
<dbReference type="GO" id="GO:0005315">
    <property type="term" value="F:phosphate transmembrane transporter activity"/>
    <property type="evidence" value="ECO:0007669"/>
    <property type="project" value="InterPro"/>
</dbReference>
<evidence type="ECO:0000256" key="1">
    <source>
        <dbReference type="ARBA" id="ARBA00004651"/>
    </source>
</evidence>
<feature type="transmembrane region" description="Helical" evidence="9">
    <location>
        <begin position="152"/>
        <end position="170"/>
    </location>
</feature>
<evidence type="ECO:0000256" key="5">
    <source>
        <dbReference type="ARBA" id="ARBA00022592"/>
    </source>
</evidence>
<name>A0A921LD33_9FIRM</name>
<comment type="subcellular location">
    <subcellularLocation>
        <location evidence="1 9">Cell membrane</location>
        <topology evidence="1 9">Multi-pass membrane protein</topology>
    </subcellularLocation>
</comment>
<gene>
    <name evidence="12" type="primary">pstC</name>
    <name evidence="12" type="ORF">K8V82_00225</name>
</gene>
<dbReference type="PANTHER" id="PTHR30425:SF1">
    <property type="entry name" value="PHOSPHATE TRANSPORT SYSTEM PERMEASE PROTEIN PSTC"/>
    <property type="match status" value="1"/>
</dbReference>
<dbReference type="InterPro" id="IPR011864">
    <property type="entry name" value="Phosphate_PstC"/>
</dbReference>
<feature type="transmembrane region" description="Helical" evidence="9">
    <location>
        <begin position="268"/>
        <end position="290"/>
    </location>
</feature>
<evidence type="ECO:0000259" key="11">
    <source>
        <dbReference type="PROSITE" id="PS50928"/>
    </source>
</evidence>
<sequence length="297" mass="31593">MKSKAWTEKFMQGVFLVAACASVLAVALICIFLFANGIPAIGEIGFVKFITGDIWRPNNELFGIFPMIIGSLYVTAGAIIFGVPIGILTSVFMAMYCPKQIYKPLKAATELLAGIPSVVYGFFGLVVVVPLIREFGRTLKSLGLVDRAGDGNSILTTSLILGMMILPTIIGTTESAMRAVPAHYYEGSLALGATKERSIFRVIIPAAKSGVIAGIVLGIGRAIGETMAVIMIVGNQPRLTASILQGIRTLTGNIVLEMGYATGLHREALIATGVVLFVFILIINFSVALLKRGADHE</sequence>
<keyword evidence="7 9" id="KW-1133">Transmembrane helix</keyword>
<reference evidence="12" key="2">
    <citation type="submission" date="2021-09" db="EMBL/GenBank/DDBJ databases">
        <authorList>
            <person name="Gilroy R."/>
        </authorList>
    </citation>
    <scope>NUCLEOTIDE SEQUENCE</scope>
    <source>
        <strain evidence="12">ChiSjej5B23-16112</strain>
    </source>
</reference>
<protein>
    <recommendedName>
        <fullName evidence="10">Phosphate transport system permease protein</fullName>
    </recommendedName>
</protein>
<evidence type="ECO:0000256" key="8">
    <source>
        <dbReference type="ARBA" id="ARBA00023136"/>
    </source>
</evidence>
<evidence type="ECO:0000256" key="4">
    <source>
        <dbReference type="ARBA" id="ARBA00022475"/>
    </source>
</evidence>